<dbReference type="AlphaFoldDB" id="A0A8H6IR01"/>
<feature type="compositionally biased region" description="Basic and acidic residues" evidence="1">
    <location>
        <begin position="149"/>
        <end position="160"/>
    </location>
</feature>
<organism evidence="2 3">
    <name type="scientific">Colletotrichum sojae</name>
    <dbReference type="NCBI Taxonomy" id="2175907"/>
    <lineage>
        <taxon>Eukaryota</taxon>
        <taxon>Fungi</taxon>
        <taxon>Dikarya</taxon>
        <taxon>Ascomycota</taxon>
        <taxon>Pezizomycotina</taxon>
        <taxon>Sordariomycetes</taxon>
        <taxon>Hypocreomycetidae</taxon>
        <taxon>Glomerellales</taxon>
        <taxon>Glomerellaceae</taxon>
        <taxon>Colletotrichum</taxon>
        <taxon>Colletotrichum orchidearum species complex</taxon>
    </lineage>
</organism>
<proteinExistence type="predicted"/>
<sequence length="160" mass="16688">MGLEIRGIIAASVLSTVNLVFDTLDPGTRHRSLPNGTFPVPVPTLASRAIGPSSPRSPSTIWSTGIFRDAAPDSSCVPLRCGTECPPQQSGASSVKGSPGVPQQANEEERGEDCGEGGEYGTNMGVMDTPHLLSPTGRTPFTPDGDEAQPTKRTGEMRAP</sequence>
<evidence type="ECO:0000313" key="2">
    <source>
        <dbReference type="EMBL" id="KAF6791731.1"/>
    </source>
</evidence>
<protein>
    <submittedName>
        <fullName evidence="2">Uncharacterized protein</fullName>
    </submittedName>
</protein>
<evidence type="ECO:0000256" key="1">
    <source>
        <dbReference type="SAM" id="MobiDB-lite"/>
    </source>
</evidence>
<name>A0A8H6IR01_9PEZI</name>
<evidence type="ECO:0000313" key="3">
    <source>
        <dbReference type="Proteomes" id="UP000652219"/>
    </source>
</evidence>
<keyword evidence="3" id="KW-1185">Reference proteome</keyword>
<comment type="caution">
    <text evidence="2">The sequence shown here is derived from an EMBL/GenBank/DDBJ whole genome shotgun (WGS) entry which is preliminary data.</text>
</comment>
<dbReference type="EMBL" id="WIGN01000468">
    <property type="protein sequence ID" value="KAF6791731.1"/>
    <property type="molecule type" value="Genomic_DNA"/>
</dbReference>
<reference evidence="2 3" key="1">
    <citation type="journal article" date="2020" name="Phytopathology">
        <title>Genome Sequence Resources of Colletotrichum truncatum, C. plurivorum, C. musicola, and C. sojae: Four Species Pathogenic to Soybean (Glycine max).</title>
        <authorList>
            <person name="Rogerio F."/>
            <person name="Boufleur T.R."/>
            <person name="Ciampi-Guillardi M."/>
            <person name="Sukno S.A."/>
            <person name="Thon M.R."/>
            <person name="Massola Junior N.S."/>
            <person name="Baroncelli R."/>
        </authorList>
    </citation>
    <scope>NUCLEOTIDE SEQUENCE [LARGE SCALE GENOMIC DNA]</scope>
    <source>
        <strain evidence="2 3">LFN0009</strain>
    </source>
</reference>
<feature type="compositionally biased region" description="Polar residues" evidence="1">
    <location>
        <begin position="86"/>
        <end position="105"/>
    </location>
</feature>
<dbReference type="Proteomes" id="UP000652219">
    <property type="component" value="Unassembled WGS sequence"/>
</dbReference>
<accession>A0A8H6IR01</accession>
<gene>
    <name evidence="2" type="ORF">CSOJ01_14263</name>
</gene>
<feature type="region of interest" description="Disordered" evidence="1">
    <location>
        <begin position="80"/>
        <end position="160"/>
    </location>
</feature>